<dbReference type="AlphaFoldDB" id="A0A5B7I6A5"/>
<keyword evidence="2" id="KW-1133">Transmembrane helix</keyword>
<gene>
    <name evidence="3" type="ORF">E2C01_075519</name>
</gene>
<reference evidence="3 4" key="1">
    <citation type="submission" date="2019-05" db="EMBL/GenBank/DDBJ databases">
        <title>Another draft genome of Portunus trituberculatus and its Hox gene families provides insights of decapod evolution.</title>
        <authorList>
            <person name="Jeong J.-H."/>
            <person name="Song I."/>
            <person name="Kim S."/>
            <person name="Choi T."/>
            <person name="Kim D."/>
            <person name="Ryu S."/>
            <person name="Kim W."/>
        </authorList>
    </citation>
    <scope>NUCLEOTIDE SEQUENCE [LARGE SCALE GENOMIC DNA]</scope>
    <source>
        <tissue evidence="3">Muscle</tissue>
    </source>
</reference>
<keyword evidence="2" id="KW-0812">Transmembrane</keyword>
<organism evidence="3 4">
    <name type="scientific">Portunus trituberculatus</name>
    <name type="common">Swimming crab</name>
    <name type="synonym">Neptunus trituberculatus</name>
    <dbReference type="NCBI Taxonomy" id="210409"/>
    <lineage>
        <taxon>Eukaryota</taxon>
        <taxon>Metazoa</taxon>
        <taxon>Ecdysozoa</taxon>
        <taxon>Arthropoda</taxon>
        <taxon>Crustacea</taxon>
        <taxon>Multicrustacea</taxon>
        <taxon>Malacostraca</taxon>
        <taxon>Eumalacostraca</taxon>
        <taxon>Eucarida</taxon>
        <taxon>Decapoda</taxon>
        <taxon>Pleocyemata</taxon>
        <taxon>Brachyura</taxon>
        <taxon>Eubrachyura</taxon>
        <taxon>Portunoidea</taxon>
        <taxon>Portunidae</taxon>
        <taxon>Portuninae</taxon>
        <taxon>Portunus</taxon>
    </lineage>
</organism>
<evidence type="ECO:0000313" key="3">
    <source>
        <dbReference type="EMBL" id="MPC80921.1"/>
    </source>
</evidence>
<keyword evidence="2" id="KW-0472">Membrane</keyword>
<proteinExistence type="predicted"/>
<evidence type="ECO:0000256" key="1">
    <source>
        <dbReference type="SAM" id="MobiDB-lite"/>
    </source>
</evidence>
<feature type="transmembrane region" description="Helical" evidence="2">
    <location>
        <begin position="41"/>
        <end position="62"/>
    </location>
</feature>
<evidence type="ECO:0000256" key="2">
    <source>
        <dbReference type="SAM" id="Phobius"/>
    </source>
</evidence>
<name>A0A5B7I6A5_PORTR</name>
<evidence type="ECO:0000313" key="4">
    <source>
        <dbReference type="Proteomes" id="UP000324222"/>
    </source>
</evidence>
<protein>
    <submittedName>
        <fullName evidence="3">Uncharacterized protein</fullName>
    </submittedName>
</protein>
<dbReference type="EMBL" id="VSRR010055408">
    <property type="protein sequence ID" value="MPC80921.1"/>
    <property type="molecule type" value="Genomic_DNA"/>
</dbReference>
<sequence length="63" mass="7375">MSKNTDKEPRHVPPRNASWDTKPLQWKPQCQLVIPHRIIRLIMETMAALKIVLLLITNLYVLT</sequence>
<feature type="region of interest" description="Disordered" evidence="1">
    <location>
        <begin position="1"/>
        <end position="22"/>
    </location>
</feature>
<keyword evidence="4" id="KW-1185">Reference proteome</keyword>
<comment type="caution">
    <text evidence="3">The sequence shown here is derived from an EMBL/GenBank/DDBJ whole genome shotgun (WGS) entry which is preliminary data.</text>
</comment>
<feature type="compositionally biased region" description="Basic and acidic residues" evidence="1">
    <location>
        <begin position="1"/>
        <end position="11"/>
    </location>
</feature>
<accession>A0A5B7I6A5</accession>
<dbReference type="Proteomes" id="UP000324222">
    <property type="component" value="Unassembled WGS sequence"/>
</dbReference>